<organism evidence="2 3">
    <name type="scientific">Amniculicola lignicola CBS 123094</name>
    <dbReference type="NCBI Taxonomy" id="1392246"/>
    <lineage>
        <taxon>Eukaryota</taxon>
        <taxon>Fungi</taxon>
        <taxon>Dikarya</taxon>
        <taxon>Ascomycota</taxon>
        <taxon>Pezizomycotina</taxon>
        <taxon>Dothideomycetes</taxon>
        <taxon>Pleosporomycetidae</taxon>
        <taxon>Pleosporales</taxon>
        <taxon>Amniculicolaceae</taxon>
        <taxon>Amniculicola</taxon>
    </lineage>
</organism>
<dbReference type="Proteomes" id="UP000799779">
    <property type="component" value="Unassembled WGS sequence"/>
</dbReference>
<dbReference type="EMBL" id="ML977594">
    <property type="protein sequence ID" value="KAF1999653.1"/>
    <property type="molecule type" value="Genomic_DNA"/>
</dbReference>
<feature type="compositionally biased region" description="Acidic residues" evidence="1">
    <location>
        <begin position="62"/>
        <end position="80"/>
    </location>
</feature>
<dbReference type="AlphaFoldDB" id="A0A6A5WCQ3"/>
<evidence type="ECO:0000313" key="3">
    <source>
        <dbReference type="Proteomes" id="UP000799779"/>
    </source>
</evidence>
<feature type="compositionally biased region" description="Polar residues" evidence="1">
    <location>
        <begin position="266"/>
        <end position="280"/>
    </location>
</feature>
<feature type="compositionally biased region" description="Polar residues" evidence="1">
    <location>
        <begin position="223"/>
        <end position="236"/>
    </location>
</feature>
<feature type="region of interest" description="Disordered" evidence="1">
    <location>
        <begin position="60"/>
        <end position="110"/>
    </location>
</feature>
<feature type="compositionally biased region" description="Acidic residues" evidence="1">
    <location>
        <begin position="725"/>
        <end position="734"/>
    </location>
</feature>
<gene>
    <name evidence="2" type="ORF">P154DRAFT_523199</name>
</gene>
<sequence length="829" mass="93618">MVREILADALFEGEDLNEFIGWHAHINPSVGALLVEDPLWIPDLPTAAEYAAFRRWKRVGEDTESDDDEGEDETMCDDVENSAWDDKNGNDKEEGDGGNEKTGKEEDVEMGPVKDSAFVLAWKCGHRLHPSHPAVRALLGLRSSRETSRLPSVDENHVDENSDEEADVPASFVYVGEKPDSNAQAGFLASLGSGVVARLELARLPRALSNLFLEDLTHDQEAQQKSSKGINMQVTEKPNPPAQDADGPAGQKADDATIPPVEEDSNQPIGVSPSQPMSNLGSVKLGDYSPFSAPIPYPPDHTHRIIPSNLRITHNEPDVDSSNCSHSRSSSPYSVLSVLTTVHAEYCPVCSIRQHLDLLTAIQQKWIEKGGPWRRRSGTLYYRCEHAWHRAKVALLNAGIAMERWAEAEDLYDQEHAPEIEQMIDGEEEEVWEEVKTHGAKEAIRIMKGELLYPVPVVASEGEEEDSSDREEGEVKDEIGWSHYYASDKYQRRSRWTGKPKKQRAKLRFTDDTEENEQRMNMSFNRFGSHPWYAPDRHACPDPDGWEDTSFLRSWQYVVGQCRILLVQPSGTLESPGRLQYKHLNSGPDRGDNFAVRRLIGMIERWFDEQEDEALRNYWLENLRKTTVSFRVWEEGLNLFEEEDFFDHFGLLEDFEGSDLEWWARRIGDLEPDTAADAAAQHPGGELSGLGGEPPDLDFIDGLIPASPPQEDILDEDIQVDEVEQAEELDEAEDLALSQGSDESAVSIENGEHQEISKTTQVEDGANLISDVAAKALKGSWDLDHQGEELRKRRVMDWLRETEKTKRTRMANENMYIWMQHAKEDETKK</sequence>
<keyword evidence="3" id="KW-1185">Reference proteome</keyword>
<feature type="region of interest" description="Disordered" evidence="1">
    <location>
        <begin position="676"/>
        <end position="698"/>
    </location>
</feature>
<feature type="region of interest" description="Disordered" evidence="1">
    <location>
        <begin position="725"/>
        <end position="751"/>
    </location>
</feature>
<dbReference type="OrthoDB" id="3798487at2759"/>
<protein>
    <submittedName>
        <fullName evidence="2">Uncharacterized protein</fullName>
    </submittedName>
</protein>
<evidence type="ECO:0000256" key="1">
    <source>
        <dbReference type="SAM" id="MobiDB-lite"/>
    </source>
</evidence>
<reference evidence="2" key="1">
    <citation type="journal article" date="2020" name="Stud. Mycol.">
        <title>101 Dothideomycetes genomes: a test case for predicting lifestyles and emergence of pathogens.</title>
        <authorList>
            <person name="Haridas S."/>
            <person name="Albert R."/>
            <person name="Binder M."/>
            <person name="Bloem J."/>
            <person name="Labutti K."/>
            <person name="Salamov A."/>
            <person name="Andreopoulos B."/>
            <person name="Baker S."/>
            <person name="Barry K."/>
            <person name="Bills G."/>
            <person name="Bluhm B."/>
            <person name="Cannon C."/>
            <person name="Castanera R."/>
            <person name="Culley D."/>
            <person name="Daum C."/>
            <person name="Ezra D."/>
            <person name="Gonzalez J."/>
            <person name="Henrissat B."/>
            <person name="Kuo A."/>
            <person name="Liang C."/>
            <person name="Lipzen A."/>
            <person name="Lutzoni F."/>
            <person name="Magnuson J."/>
            <person name="Mondo S."/>
            <person name="Nolan M."/>
            <person name="Ohm R."/>
            <person name="Pangilinan J."/>
            <person name="Park H.-J."/>
            <person name="Ramirez L."/>
            <person name="Alfaro M."/>
            <person name="Sun H."/>
            <person name="Tritt A."/>
            <person name="Yoshinaga Y."/>
            <person name="Zwiers L.-H."/>
            <person name="Turgeon B."/>
            <person name="Goodwin S."/>
            <person name="Spatafora J."/>
            <person name="Crous P."/>
            <person name="Grigoriev I."/>
        </authorList>
    </citation>
    <scope>NUCLEOTIDE SEQUENCE</scope>
    <source>
        <strain evidence="2">CBS 123094</strain>
    </source>
</reference>
<evidence type="ECO:0000313" key="2">
    <source>
        <dbReference type="EMBL" id="KAF1999653.1"/>
    </source>
</evidence>
<accession>A0A6A5WCQ3</accession>
<feature type="region of interest" description="Disordered" evidence="1">
    <location>
        <begin position="219"/>
        <end position="280"/>
    </location>
</feature>
<name>A0A6A5WCQ3_9PLEO</name>
<proteinExistence type="predicted"/>